<name>A0A1I6SAE5_9FLAO</name>
<feature type="binding site" evidence="3">
    <location>
        <position position="54"/>
    </location>
    <ligand>
        <name>a divalent metal cation</name>
        <dbReference type="ChEBI" id="CHEBI:60240"/>
    </ligand>
</feature>
<dbReference type="GO" id="GO:0046872">
    <property type="term" value="F:metal ion binding"/>
    <property type="evidence" value="ECO:0007669"/>
    <property type="project" value="UniProtKB-KW"/>
</dbReference>
<proteinExistence type="inferred from homology"/>
<evidence type="ECO:0000313" key="5">
    <source>
        <dbReference type="Proteomes" id="UP000183209"/>
    </source>
</evidence>
<keyword evidence="2 3" id="KW-0479">Metal-binding</keyword>
<evidence type="ECO:0000256" key="3">
    <source>
        <dbReference type="PIRSR" id="PIRSR607837-1"/>
    </source>
</evidence>
<feature type="binding site" evidence="3">
    <location>
        <position position="134"/>
    </location>
    <ligand>
        <name>a divalent metal cation</name>
        <dbReference type="ChEBI" id="CHEBI:60240"/>
    </ligand>
</feature>
<dbReference type="Pfam" id="PF05163">
    <property type="entry name" value="DinB"/>
    <property type="match status" value="1"/>
</dbReference>
<accession>A0A1I6SAE5</accession>
<dbReference type="OrthoDB" id="9811413at2"/>
<dbReference type="InterPro" id="IPR007837">
    <property type="entry name" value="DinB"/>
</dbReference>
<organism evidence="4 5">
    <name type="scientific">Zhouia amylolytica</name>
    <dbReference type="NCBI Taxonomy" id="376730"/>
    <lineage>
        <taxon>Bacteria</taxon>
        <taxon>Pseudomonadati</taxon>
        <taxon>Bacteroidota</taxon>
        <taxon>Flavobacteriia</taxon>
        <taxon>Flavobacteriales</taxon>
        <taxon>Flavobacteriaceae</taxon>
        <taxon>Zhouia</taxon>
    </lineage>
</organism>
<dbReference type="SUPFAM" id="SSF109854">
    <property type="entry name" value="DinB/YfiT-like putative metalloenzymes"/>
    <property type="match status" value="1"/>
</dbReference>
<protein>
    <submittedName>
        <fullName evidence="4">Uncharacterized damage-inducible protein DinB (Forms a four-helix bundle)</fullName>
    </submittedName>
</protein>
<reference evidence="4 5" key="1">
    <citation type="submission" date="2016-10" db="EMBL/GenBank/DDBJ databases">
        <authorList>
            <person name="de Groot N.N."/>
        </authorList>
    </citation>
    <scope>NUCLEOTIDE SEQUENCE [LARGE SCALE GENOMIC DNA]</scope>
    <source>
        <strain evidence="4 5">CGMCC 1.6114</strain>
    </source>
</reference>
<dbReference type="RefSeq" id="WP_074977973.1">
    <property type="nucleotide sequence ID" value="NZ_FPAG01000004.1"/>
</dbReference>
<dbReference type="PANTHER" id="PTHR37302">
    <property type="entry name" value="SLR1116 PROTEIN"/>
    <property type="match status" value="1"/>
</dbReference>
<dbReference type="PANTHER" id="PTHR37302:SF3">
    <property type="entry name" value="DAMAGE-INDUCIBLE PROTEIN DINB"/>
    <property type="match status" value="1"/>
</dbReference>
<dbReference type="Proteomes" id="UP000183209">
    <property type="component" value="Unassembled WGS sequence"/>
</dbReference>
<sequence length="171" mass="19932">MNEVNQLKQRYIDYANYNIWANNRLISDLSLLRDELISKEVTGSFPGIRATILHIWAAETGWLSRLKGNGWSEVSKVRDFSGSNQSLFKAWQETSEEFKNFLVSADLEEEVSFEQEEEKFSIPAREITQTVFNHGSYHRGQVVMMMRQLGVSKITQTDYIEWCREKQRGNV</sequence>
<evidence type="ECO:0000313" key="4">
    <source>
        <dbReference type="EMBL" id="SFS73718.1"/>
    </source>
</evidence>
<dbReference type="EMBL" id="FPAG01000004">
    <property type="protein sequence ID" value="SFS73718.1"/>
    <property type="molecule type" value="Genomic_DNA"/>
</dbReference>
<gene>
    <name evidence="4" type="ORF">SAMN04487906_1491</name>
</gene>
<feature type="binding site" evidence="3">
    <location>
        <position position="138"/>
    </location>
    <ligand>
        <name>a divalent metal cation</name>
        <dbReference type="ChEBI" id="CHEBI:60240"/>
    </ligand>
</feature>
<comment type="similarity">
    <text evidence="1">Belongs to the DinB family.</text>
</comment>
<evidence type="ECO:0000256" key="1">
    <source>
        <dbReference type="ARBA" id="ARBA00008635"/>
    </source>
</evidence>
<evidence type="ECO:0000256" key="2">
    <source>
        <dbReference type="ARBA" id="ARBA00022723"/>
    </source>
</evidence>
<dbReference type="AlphaFoldDB" id="A0A1I6SAE5"/>
<dbReference type="InterPro" id="IPR034660">
    <property type="entry name" value="DinB/YfiT-like"/>
</dbReference>
<dbReference type="Gene3D" id="1.20.120.450">
    <property type="entry name" value="dinb family like domain"/>
    <property type="match status" value="1"/>
</dbReference>